<protein>
    <submittedName>
        <fullName evidence="1">Uncharacterized protein</fullName>
    </submittedName>
</protein>
<dbReference type="Proteomes" id="UP000238169">
    <property type="component" value="Unassembled WGS sequence"/>
</dbReference>
<reference evidence="2" key="1">
    <citation type="submission" date="2018-01" db="EMBL/GenBank/DDBJ databases">
        <authorList>
            <person name="Peeters C."/>
        </authorList>
    </citation>
    <scope>NUCLEOTIDE SEQUENCE [LARGE SCALE GENOMIC DNA]</scope>
</reference>
<keyword evidence="2" id="KW-1185">Reference proteome</keyword>
<dbReference type="RefSeq" id="WP_245932892.1">
    <property type="nucleotide sequence ID" value="NZ_OGTP01000002.1"/>
</dbReference>
<evidence type="ECO:0000313" key="1">
    <source>
        <dbReference type="EMBL" id="SPB13613.1"/>
    </source>
</evidence>
<sequence length="75" mass="8234">MGGLGNQPALVIRRTSEKMLARAGIEADWQTRTLPEDGACLDADLIVLGVREPGRFNWQARVISLRDADLLAHHA</sequence>
<dbReference type="AlphaFoldDB" id="A0A2U3I0I9"/>
<gene>
    <name evidence="1" type="ORF">NOV72_00877</name>
</gene>
<evidence type="ECO:0000313" key="2">
    <source>
        <dbReference type="Proteomes" id="UP000238169"/>
    </source>
</evidence>
<accession>A0A2U3I0I9</accession>
<organism evidence="1 2">
    <name type="scientific">Caballeronia novacaledonica</name>
    <dbReference type="NCBI Taxonomy" id="1544861"/>
    <lineage>
        <taxon>Bacteria</taxon>
        <taxon>Pseudomonadati</taxon>
        <taxon>Pseudomonadota</taxon>
        <taxon>Betaproteobacteria</taxon>
        <taxon>Burkholderiales</taxon>
        <taxon>Burkholderiaceae</taxon>
        <taxon>Caballeronia</taxon>
    </lineage>
</organism>
<name>A0A2U3I0I9_9BURK</name>
<dbReference type="EMBL" id="OGTP01000002">
    <property type="protein sequence ID" value="SPB13613.1"/>
    <property type="molecule type" value="Genomic_DNA"/>
</dbReference>
<proteinExistence type="predicted"/>